<keyword evidence="6 9" id="KW-0067">ATP-binding</keyword>
<keyword evidence="7" id="KW-0472">Membrane</keyword>
<comment type="subcellular location">
    <subcellularLocation>
        <location evidence="1">Cell membrane</location>
        <topology evidence="1">Peripheral membrane protein</topology>
    </subcellularLocation>
</comment>
<keyword evidence="3" id="KW-0813">Transport</keyword>
<dbReference type="InterPro" id="IPR013563">
    <property type="entry name" value="Oligopep_ABC_C"/>
</dbReference>
<keyword evidence="10" id="KW-1185">Reference proteome</keyword>
<feature type="domain" description="ABC transporter" evidence="8">
    <location>
        <begin position="6"/>
        <end position="256"/>
    </location>
</feature>
<keyword evidence="4" id="KW-1003">Cell membrane</keyword>
<evidence type="ECO:0000259" key="8">
    <source>
        <dbReference type="PROSITE" id="PS50893"/>
    </source>
</evidence>
<evidence type="ECO:0000256" key="1">
    <source>
        <dbReference type="ARBA" id="ARBA00004202"/>
    </source>
</evidence>
<evidence type="ECO:0000256" key="3">
    <source>
        <dbReference type="ARBA" id="ARBA00022448"/>
    </source>
</evidence>
<comment type="caution">
    <text evidence="9">The sequence shown here is derived from an EMBL/GenBank/DDBJ whole genome shotgun (WGS) entry which is preliminary data.</text>
</comment>
<dbReference type="SMART" id="SM00382">
    <property type="entry name" value="AAA"/>
    <property type="match status" value="1"/>
</dbReference>
<protein>
    <submittedName>
        <fullName evidence="9">ABC transporter ATP-binding protein</fullName>
    </submittedName>
</protein>
<dbReference type="RefSeq" id="WP_205121766.1">
    <property type="nucleotide sequence ID" value="NZ_JAFBCM010000001.1"/>
</dbReference>
<dbReference type="Pfam" id="PF08352">
    <property type="entry name" value="oligo_HPY"/>
    <property type="match status" value="1"/>
</dbReference>
<dbReference type="NCBIfam" id="TIGR01727">
    <property type="entry name" value="oligo_HPY"/>
    <property type="match status" value="1"/>
</dbReference>
<dbReference type="PANTHER" id="PTHR43297">
    <property type="entry name" value="OLIGOPEPTIDE TRANSPORT ATP-BINDING PROTEIN APPD"/>
    <property type="match status" value="1"/>
</dbReference>
<evidence type="ECO:0000256" key="4">
    <source>
        <dbReference type="ARBA" id="ARBA00022475"/>
    </source>
</evidence>
<reference evidence="10" key="1">
    <citation type="journal article" date="2019" name="Int. J. Syst. Evol. Microbiol.">
        <title>The Global Catalogue of Microorganisms (GCM) 10K type strain sequencing project: providing services to taxonomists for standard genome sequencing and annotation.</title>
        <authorList>
            <consortium name="The Broad Institute Genomics Platform"/>
            <consortium name="The Broad Institute Genome Sequencing Center for Infectious Disease"/>
            <person name="Wu L."/>
            <person name="Ma J."/>
        </authorList>
    </citation>
    <scope>NUCLEOTIDE SEQUENCE [LARGE SCALE GENOMIC DNA]</scope>
    <source>
        <strain evidence="10">CGMCC 4.7241</strain>
    </source>
</reference>
<dbReference type="GO" id="GO:0005524">
    <property type="term" value="F:ATP binding"/>
    <property type="evidence" value="ECO:0007669"/>
    <property type="project" value="UniProtKB-KW"/>
</dbReference>
<sequence>MPDLLLEVSDLEISFHSYAGDVRAVRGASFDLRRGETLAVVGESGSGKSVMARSLVGLLPSNANVEAGSAMLDGTDLLRLGDRELDQVRGSRIAMVFQDPMTSLDPTMKLGRQLTEGLRKRLGFSSGEARQRAVELLTMVHLPDPEERLRQYPHQLSGGMRQRVVIAIALACEPQILLADEPTTALDVTIQAQIMELLGELQERLDMSIVLITHDLGVVAGIADRVAVMYAGRIVEIGQAREVFYQPRMPYTWGLLTSVPRPTLDSGQALATIPGSPPDPLDPPTGCPYTTRCPYAMGICGHQMPEMTRFSAEHIAACWLHHPMSPDVDLPTIDGRPL</sequence>
<dbReference type="CDD" id="cd03257">
    <property type="entry name" value="ABC_NikE_OppD_transporters"/>
    <property type="match status" value="1"/>
</dbReference>
<dbReference type="PROSITE" id="PS00211">
    <property type="entry name" value="ABC_TRANSPORTER_1"/>
    <property type="match status" value="1"/>
</dbReference>
<accession>A0ABV7YKJ7</accession>
<dbReference type="EMBL" id="JBHRZH010000042">
    <property type="protein sequence ID" value="MFC3765706.1"/>
    <property type="molecule type" value="Genomic_DNA"/>
</dbReference>
<organism evidence="9 10">
    <name type="scientific">Tenggerimyces flavus</name>
    <dbReference type="NCBI Taxonomy" id="1708749"/>
    <lineage>
        <taxon>Bacteria</taxon>
        <taxon>Bacillati</taxon>
        <taxon>Actinomycetota</taxon>
        <taxon>Actinomycetes</taxon>
        <taxon>Propionibacteriales</taxon>
        <taxon>Nocardioidaceae</taxon>
        <taxon>Tenggerimyces</taxon>
    </lineage>
</organism>
<evidence type="ECO:0000256" key="5">
    <source>
        <dbReference type="ARBA" id="ARBA00022741"/>
    </source>
</evidence>
<evidence type="ECO:0000313" key="9">
    <source>
        <dbReference type="EMBL" id="MFC3765706.1"/>
    </source>
</evidence>
<gene>
    <name evidence="9" type="ORF">ACFOUW_33065</name>
</gene>
<evidence type="ECO:0000256" key="7">
    <source>
        <dbReference type="ARBA" id="ARBA00023136"/>
    </source>
</evidence>
<dbReference type="SUPFAM" id="SSF52540">
    <property type="entry name" value="P-loop containing nucleoside triphosphate hydrolases"/>
    <property type="match status" value="1"/>
</dbReference>
<comment type="similarity">
    <text evidence="2">Belongs to the ABC transporter superfamily.</text>
</comment>
<dbReference type="Gene3D" id="3.40.50.300">
    <property type="entry name" value="P-loop containing nucleotide triphosphate hydrolases"/>
    <property type="match status" value="1"/>
</dbReference>
<proteinExistence type="inferred from homology"/>
<dbReference type="InterPro" id="IPR017871">
    <property type="entry name" value="ABC_transporter-like_CS"/>
</dbReference>
<evidence type="ECO:0000256" key="6">
    <source>
        <dbReference type="ARBA" id="ARBA00022840"/>
    </source>
</evidence>
<dbReference type="PANTHER" id="PTHR43297:SF2">
    <property type="entry name" value="DIPEPTIDE TRANSPORT ATP-BINDING PROTEIN DPPD"/>
    <property type="match status" value="1"/>
</dbReference>
<dbReference type="InterPro" id="IPR003439">
    <property type="entry name" value="ABC_transporter-like_ATP-bd"/>
</dbReference>
<dbReference type="InterPro" id="IPR050388">
    <property type="entry name" value="ABC_Ni/Peptide_Import"/>
</dbReference>
<dbReference type="InterPro" id="IPR027417">
    <property type="entry name" value="P-loop_NTPase"/>
</dbReference>
<dbReference type="Proteomes" id="UP001595699">
    <property type="component" value="Unassembled WGS sequence"/>
</dbReference>
<name>A0ABV7YKJ7_9ACTN</name>
<dbReference type="InterPro" id="IPR003593">
    <property type="entry name" value="AAA+_ATPase"/>
</dbReference>
<dbReference type="PROSITE" id="PS50893">
    <property type="entry name" value="ABC_TRANSPORTER_2"/>
    <property type="match status" value="1"/>
</dbReference>
<keyword evidence="5" id="KW-0547">Nucleotide-binding</keyword>
<evidence type="ECO:0000313" key="10">
    <source>
        <dbReference type="Proteomes" id="UP001595699"/>
    </source>
</evidence>
<evidence type="ECO:0000256" key="2">
    <source>
        <dbReference type="ARBA" id="ARBA00005417"/>
    </source>
</evidence>
<dbReference type="Pfam" id="PF00005">
    <property type="entry name" value="ABC_tran"/>
    <property type="match status" value="1"/>
</dbReference>